<name>A0A6N1V956_9HYPH</name>
<dbReference type="RefSeq" id="WP_175275401.1">
    <property type="nucleotide sequence ID" value="NZ_CP054836.1"/>
</dbReference>
<evidence type="ECO:0000313" key="3">
    <source>
        <dbReference type="Proteomes" id="UP000509367"/>
    </source>
</evidence>
<organism evidence="2 3">
    <name type="scientific">Oricola thermophila</name>
    <dbReference type="NCBI Taxonomy" id="2742145"/>
    <lineage>
        <taxon>Bacteria</taxon>
        <taxon>Pseudomonadati</taxon>
        <taxon>Pseudomonadota</taxon>
        <taxon>Alphaproteobacteria</taxon>
        <taxon>Hyphomicrobiales</taxon>
        <taxon>Ahrensiaceae</taxon>
        <taxon>Oricola</taxon>
    </lineage>
</organism>
<dbReference type="KEGG" id="orm:HTY61_02965"/>
<evidence type="ECO:0000256" key="1">
    <source>
        <dbReference type="SAM" id="MobiDB-lite"/>
    </source>
</evidence>
<keyword evidence="3" id="KW-1185">Reference proteome</keyword>
<proteinExistence type="predicted"/>
<dbReference type="Proteomes" id="UP000509367">
    <property type="component" value="Chromosome"/>
</dbReference>
<evidence type="ECO:0000313" key="2">
    <source>
        <dbReference type="EMBL" id="QKV17504.1"/>
    </source>
</evidence>
<dbReference type="AlphaFoldDB" id="A0A6N1V956"/>
<protein>
    <submittedName>
        <fullName evidence="2">Uncharacterized protein</fullName>
    </submittedName>
</protein>
<reference evidence="2 3" key="1">
    <citation type="submission" date="2020-06" db="EMBL/GenBank/DDBJ databases">
        <title>Oricola thermophila sp. nov. isolated from a tidal sediments.</title>
        <authorList>
            <person name="Kwon K.K."/>
            <person name="Yang S.-H."/>
            <person name="Park M.-J."/>
        </authorList>
    </citation>
    <scope>NUCLEOTIDE SEQUENCE [LARGE SCALE GENOMIC DNA]</scope>
    <source>
        <strain evidence="2 3">MEBiC13590</strain>
    </source>
</reference>
<feature type="region of interest" description="Disordered" evidence="1">
    <location>
        <begin position="56"/>
        <end position="77"/>
    </location>
</feature>
<accession>A0A6N1V956</accession>
<dbReference type="EMBL" id="CP054836">
    <property type="protein sequence ID" value="QKV17504.1"/>
    <property type="molecule type" value="Genomic_DNA"/>
</dbReference>
<sequence>MDTHRFSVGDLVCYRSRTLMKMPDSFEVSAVLPPREGIVQYRIKSEHEAYERVVGEDDIEPVHSSPANNNIPAHLRS</sequence>
<gene>
    <name evidence="2" type="ORF">HTY61_02965</name>
</gene>